<keyword evidence="3" id="KW-1185">Reference proteome</keyword>
<evidence type="ECO:0000256" key="1">
    <source>
        <dbReference type="SAM" id="MobiDB-lite"/>
    </source>
</evidence>
<evidence type="ECO:0000313" key="3">
    <source>
        <dbReference type="Proteomes" id="UP001221898"/>
    </source>
</evidence>
<accession>A0AAD7W5Z6</accession>
<dbReference type="Proteomes" id="UP001221898">
    <property type="component" value="Unassembled WGS sequence"/>
</dbReference>
<proteinExistence type="predicted"/>
<name>A0AAD7W5Z6_9TELE</name>
<reference evidence="2" key="1">
    <citation type="journal article" date="2023" name="Science">
        <title>Genome structures resolve the early diversification of teleost fishes.</title>
        <authorList>
            <person name="Parey E."/>
            <person name="Louis A."/>
            <person name="Montfort J."/>
            <person name="Bouchez O."/>
            <person name="Roques C."/>
            <person name="Iampietro C."/>
            <person name="Lluch J."/>
            <person name="Castinel A."/>
            <person name="Donnadieu C."/>
            <person name="Desvignes T."/>
            <person name="Floi Bucao C."/>
            <person name="Jouanno E."/>
            <person name="Wen M."/>
            <person name="Mejri S."/>
            <person name="Dirks R."/>
            <person name="Jansen H."/>
            <person name="Henkel C."/>
            <person name="Chen W.J."/>
            <person name="Zahm M."/>
            <person name="Cabau C."/>
            <person name="Klopp C."/>
            <person name="Thompson A.W."/>
            <person name="Robinson-Rechavi M."/>
            <person name="Braasch I."/>
            <person name="Lecointre G."/>
            <person name="Bobe J."/>
            <person name="Postlethwait J.H."/>
            <person name="Berthelot C."/>
            <person name="Roest Crollius H."/>
            <person name="Guiguen Y."/>
        </authorList>
    </citation>
    <scope>NUCLEOTIDE SEQUENCE</scope>
    <source>
        <strain evidence="2">NC1722</strain>
    </source>
</reference>
<organism evidence="2 3">
    <name type="scientific">Aldrovandia affinis</name>
    <dbReference type="NCBI Taxonomy" id="143900"/>
    <lineage>
        <taxon>Eukaryota</taxon>
        <taxon>Metazoa</taxon>
        <taxon>Chordata</taxon>
        <taxon>Craniata</taxon>
        <taxon>Vertebrata</taxon>
        <taxon>Euteleostomi</taxon>
        <taxon>Actinopterygii</taxon>
        <taxon>Neopterygii</taxon>
        <taxon>Teleostei</taxon>
        <taxon>Notacanthiformes</taxon>
        <taxon>Halosauridae</taxon>
        <taxon>Aldrovandia</taxon>
    </lineage>
</organism>
<comment type="caution">
    <text evidence="2">The sequence shown here is derived from an EMBL/GenBank/DDBJ whole genome shotgun (WGS) entry which is preliminary data.</text>
</comment>
<sequence>MEDRGALFIDLRAPGLPSQHHLANYVRAVEERPGRSDKRGRGWVSRRTRAECGSPPSLCHFPLLRRFITGCGLIIVFGRLASASLTSCVRPRKPGRFVSRRSGRFSPRVTRKERAPRGRPRRGARITSGSIARVAVYPFRRTVCEALFVYPRLGLTSNADTQ</sequence>
<feature type="region of interest" description="Disordered" evidence="1">
    <location>
        <begin position="102"/>
        <end position="124"/>
    </location>
</feature>
<evidence type="ECO:0000313" key="2">
    <source>
        <dbReference type="EMBL" id="KAJ8385017.1"/>
    </source>
</evidence>
<gene>
    <name evidence="2" type="ORF">AAFF_G00195470</name>
</gene>
<dbReference type="EMBL" id="JAINUG010000260">
    <property type="protein sequence ID" value="KAJ8385017.1"/>
    <property type="molecule type" value="Genomic_DNA"/>
</dbReference>
<protein>
    <submittedName>
        <fullName evidence="2">Uncharacterized protein</fullName>
    </submittedName>
</protein>
<dbReference type="AlphaFoldDB" id="A0AAD7W5Z6"/>